<keyword evidence="5" id="KW-0456">Lyase</keyword>
<comment type="similarity">
    <text evidence="2">Belongs to the serine/threonine dehydratase family.</text>
</comment>
<feature type="domain" description="Tryptophan synthase beta chain-like PALP" evidence="7">
    <location>
        <begin position="4"/>
        <end position="289"/>
    </location>
</feature>
<protein>
    <recommendedName>
        <fullName evidence="3">L-serine ammonia-lyase</fullName>
        <ecNumber evidence="3">4.3.1.17</ecNumber>
    </recommendedName>
</protein>
<keyword evidence="4" id="KW-0663">Pyridoxal phosphate</keyword>
<evidence type="ECO:0000256" key="4">
    <source>
        <dbReference type="ARBA" id="ARBA00022898"/>
    </source>
</evidence>
<evidence type="ECO:0000256" key="5">
    <source>
        <dbReference type="ARBA" id="ARBA00023239"/>
    </source>
</evidence>
<evidence type="ECO:0000256" key="6">
    <source>
        <dbReference type="ARBA" id="ARBA00049406"/>
    </source>
</evidence>
<dbReference type="GO" id="GO:0003941">
    <property type="term" value="F:L-serine ammonia-lyase activity"/>
    <property type="evidence" value="ECO:0007669"/>
    <property type="project" value="UniProtKB-EC"/>
</dbReference>
<keyword evidence="8" id="KW-0614">Plasmid</keyword>
<dbReference type="SUPFAM" id="SSF53686">
    <property type="entry name" value="Tryptophan synthase beta subunit-like PLP-dependent enzymes"/>
    <property type="match status" value="1"/>
</dbReference>
<dbReference type="GO" id="GO:0006565">
    <property type="term" value="P:L-serine catabolic process"/>
    <property type="evidence" value="ECO:0007669"/>
    <property type="project" value="TreeGrafter"/>
</dbReference>
<dbReference type="InterPro" id="IPR001926">
    <property type="entry name" value="TrpB-like_PALP"/>
</dbReference>
<reference evidence="8 9" key="1">
    <citation type="submission" date="2017-02" db="EMBL/GenBank/DDBJ databases">
        <title>Blood Disease Bacterium A2-HR MARDI.</title>
        <authorList>
            <person name="Badrun R."/>
            <person name="Abu Bakar N."/>
            <person name="Laboh R."/>
        </authorList>
    </citation>
    <scope>NUCLEOTIDE SEQUENCE [LARGE SCALE GENOMIC DNA]</scope>
    <source>
        <strain evidence="8 9">A2-HR MARDI</strain>
        <plasmid evidence="9">Plasmid</plasmid>
    </source>
</reference>
<evidence type="ECO:0000256" key="3">
    <source>
        <dbReference type="ARBA" id="ARBA00012093"/>
    </source>
</evidence>
<evidence type="ECO:0000256" key="2">
    <source>
        <dbReference type="ARBA" id="ARBA00010869"/>
    </source>
</evidence>
<comment type="cofactor">
    <cofactor evidence="1">
        <name>pyridoxal 5'-phosphate</name>
        <dbReference type="ChEBI" id="CHEBI:597326"/>
    </cofactor>
</comment>
<evidence type="ECO:0000256" key="1">
    <source>
        <dbReference type="ARBA" id="ARBA00001933"/>
    </source>
</evidence>
<evidence type="ECO:0000259" key="7">
    <source>
        <dbReference type="Pfam" id="PF00291"/>
    </source>
</evidence>
<dbReference type="Proteomes" id="UP000189628">
    <property type="component" value="Plasmid unnamed"/>
</dbReference>
<evidence type="ECO:0000313" key="8">
    <source>
        <dbReference type="EMBL" id="AQW32647.1"/>
    </source>
</evidence>
<organism evidence="8 9">
    <name type="scientific">blood disease bacterium A2-HR MARDI</name>
    <dbReference type="NCBI Taxonomy" id="1944648"/>
    <lineage>
        <taxon>Bacteria</taxon>
        <taxon>Pseudomonadati</taxon>
        <taxon>Pseudomonadota</taxon>
        <taxon>Betaproteobacteria</taxon>
        <taxon>Burkholderiales</taxon>
        <taxon>Burkholderiaceae</taxon>
        <taxon>Ralstonia</taxon>
        <taxon>Ralstonia solanacearum species complex</taxon>
    </lineage>
</organism>
<gene>
    <name evidence="8" type="ORF">B0B51_22950</name>
</gene>
<dbReference type="PANTHER" id="PTHR48078:SF2">
    <property type="entry name" value="CATABOLIC L-SERINE_THREONINE DEHYDRATASE"/>
    <property type="match status" value="1"/>
</dbReference>
<dbReference type="EC" id="4.3.1.17" evidence="3"/>
<dbReference type="InterPro" id="IPR000634">
    <property type="entry name" value="Ser/Thr_deHydtase_PyrdxlP-BS"/>
</dbReference>
<proteinExistence type="inferred from homology"/>
<name>A0A1U9VR51_9RALS</name>
<accession>A0A1U9VR51</accession>
<dbReference type="GO" id="GO:0004794">
    <property type="term" value="F:threonine deaminase activity"/>
    <property type="evidence" value="ECO:0007669"/>
    <property type="project" value="TreeGrafter"/>
</dbReference>
<sequence length="306" mass="31996">MPLHIETPFVRSQALSRRLGSNVLLKMEAMQPGGSFKLRGVGAVCEAQAAVGARRFVSSSGGNAGIAVAYCGRELRVPVLVVVPESTSQRARDLIRLEGAELIVHGTSWAEANDLARSLTGQQDAFVHPFDDPVMWSGHATMVDEMAASGTKPDAVVLAVGGGGLLCGVLEGLWRNGWSDIPVFAVETEGTDCYARSVAQGRPVELAAISSVATSLGAKRPCDRAVEWAAKHAIHNLVVSDTQAVAAALQFLDEHRVVVEPACGAALAALNRDHPALRSASSIAVIVCGGATTSVDQLRTLDSKTG</sequence>
<dbReference type="GO" id="GO:0006567">
    <property type="term" value="P:L-threonine catabolic process"/>
    <property type="evidence" value="ECO:0007669"/>
    <property type="project" value="TreeGrafter"/>
</dbReference>
<dbReference type="AlphaFoldDB" id="A0A1U9VR51"/>
<geneLocation type="plasmid" evidence="8">
    <name>unnamed</name>
</geneLocation>
<dbReference type="GO" id="GO:0030170">
    <property type="term" value="F:pyridoxal phosphate binding"/>
    <property type="evidence" value="ECO:0007669"/>
    <property type="project" value="InterPro"/>
</dbReference>
<dbReference type="PANTHER" id="PTHR48078">
    <property type="entry name" value="THREONINE DEHYDRATASE, MITOCHONDRIAL-RELATED"/>
    <property type="match status" value="1"/>
</dbReference>
<comment type="catalytic activity">
    <reaction evidence="6">
        <text>L-serine = pyruvate + NH4(+)</text>
        <dbReference type="Rhea" id="RHEA:19169"/>
        <dbReference type="ChEBI" id="CHEBI:15361"/>
        <dbReference type="ChEBI" id="CHEBI:28938"/>
        <dbReference type="ChEBI" id="CHEBI:33384"/>
        <dbReference type="EC" id="4.3.1.17"/>
    </reaction>
</comment>
<dbReference type="InterPro" id="IPR036052">
    <property type="entry name" value="TrpB-like_PALP_sf"/>
</dbReference>
<dbReference type="GO" id="GO:0009097">
    <property type="term" value="P:isoleucine biosynthetic process"/>
    <property type="evidence" value="ECO:0007669"/>
    <property type="project" value="TreeGrafter"/>
</dbReference>
<dbReference type="Gene3D" id="3.40.50.1100">
    <property type="match status" value="2"/>
</dbReference>
<dbReference type="InterPro" id="IPR050147">
    <property type="entry name" value="Ser/Thr_Dehydratase"/>
</dbReference>
<dbReference type="EMBL" id="CP019912">
    <property type="protein sequence ID" value="AQW32647.1"/>
    <property type="molecule type" value="Genomic_DNA"/>
</dbReference>
<evidence type="ECO:0000313" key="9">
    <source>
        <dbReference type="Proteomes" id="UP000189628"/>
    </source>
</evidence>
<dbReference type="Pfam" id="PF00291">
    <property type="entry name" value="PALP"/>
    <property type="match status" value="1"/>
</dbReference>
<dbReference type="PROSITE" id="PS00165">
    <property type="entry name" value="DEHYDRATASE_SER_THR"/>
    <property type="match status" value="1"/>
</dbReference>
<dbReference type="RefSeq" id="WP_078223759.1">
    <property type="nucleotide sequence ID" value="NZ_CP019912.1"/>
</dbReference>